<feature type="transmembrane region" description="Helical" evidence="7">
    <location>
        <begin position="160"/>
        <end position="177"/>
    </location>
</feature>
<keyword evidence="3" id="KW-1003">Cell membrane</keyword>
<dbReference type="GO" id="GO:0022857">
    <property type="term" value="F:transmembrane transporter activity"/>
    <property type="evidence" value="ECO:0007669"/>
    <property type="project" value="InterPro"/>
</dbReference>
<dbReference type="PANTHER" id="PTHR23517:SF13">
    <property type="entry name" value="MAJOR FACILITATOR SUPERFAMILY MFS_1"/>
    <property type="match status" value="1"/>
</dbReference>
<feature type="transmembrane region" description="Helical" evidence="7">
    <location>
        <begin position="314"/>
        <end position="333"/>
    </location>
</feature>
<evidence type="ECO:0000313" key="9">
    <source>
        <dbReference type="EMBL" id="MCC3297523.1"/>
    </source>
</evidence>
<evidence type="ECO:0000256" key="2">
    <source>
        <dbReference type="ARBA" id="ARBA00022448"/>
    </source>
</evidence>
<evidence type="ECO:0000259" key="8">
    <source>
        <dbReference type="PROSITE" id="PS50850"/>
    </source>
</evidence>
<comment type="subcellular location">
    <subcellularLocation>
        <location evidence="1">Cell membrane</location>
        <topology evidence="1">Multi-pass membrane protein</topology>
    </subcellularLocation>
</comment>
<evidence type="ECO:0000256" key="4">
    <source>
        <dbReference type="ARBA" id="ARBA00022692"/>
    </source>
</evidence>
<dbReference type="Pfam" id="PF07690">
    <property type="entry name" value="MFS_1"/>
    <property type="match status" value="1"/>
</dbReference>
<sequence length="443" mass="44047">MKLIHLLSTARTEGDIMVQTISAEGRVPLTPKRAVSVFGIGVIGFMTANLVPIMIVALTADLGFSVTAAGTLMTASLLACALSCLLTSRWAASSGRYLIARAGLVLTAAGFGAAAFLPSEPAVIAGVILGGLGAGGAVSSAGAALGALRNPDRASGISGFTNRAIVSVVLFVIPALGAGMGSAFGLLAGLALAALLVTSWLPDSPTAAPAATLVPATAAPEREPAAATGTPAGTGVGIRNPSRKATLAGLGLLICFALWGLSEDSLWAVAATMGADQAGLDETGMGLVLSLSTLGGLLGSALVGLAGRRLGRTVPLAVVLVAGAAMKFISGTVEDSGLYMAVIILWNTLYLIAFIYIIAIAAALDASGKWSAPALGVYLIGSAFAPFLGTAVSASAGYSALGILLAVMTLILLVPFVIISRYSVRAEKAAALPAETTTTTAVA</sequence>
<dbReference type="InterPro" id="IPR020846">
    <property type="entry name" value="MFS_dom"/>
</dbReference>
<evidence type="ECO:0000256" key="1">
    <source>
        <dbReference type="ARBA" id="ARBA00004651"/>
    </source>
</evidence>
<keyword evidence="4 7" id="KW-0812">Transmembrane</keyword>
<reference evidence="9" key="1">
    <citation type="submission" date="2021-10" db="EMBL/GenBank/DDBJ databases">
        <title>Novel species in genus Arthrobacter.</title>
        <authorList>
            <person name="Liu Y."/>
        </authorList>
    </citation>
    <scope>NUCLEOTIDE SEQUENCE</scope>
    <source>
        <strain evidence="9">Zg-Y453</strain>
    </source>
</reference>
<evidence type="ECO:0000256" key="5">
    <source>
        <dbReference type="ARBA" id="ARBA00022989"/>
    </source>
</evidence>
<dbReference type="Proteomes" id="UP001139158">
    <property type="component" value="Unassembled WGS sequence"/>
</dbReference>
<feature type="transmembrane region" description="Helical" evidence="7">
    <location>
        <begin position="375"/>
        <end position="394"/>
    </location>
</feature>
<organism evidence="9 10">
    <name type="scientific">Arthrobacter caoxuetaonis</name>
    <dbReference type="NCBI Taxonomy" id="2886935"/>
    <lineage>
        <taxon>Bacteria</taxon>
        <taxon>Bacillati</taxon>
        <taxon>Actinomycetota</taxon>
        <taxon>Actinomycetes</taxon>
        <taxon>Micrococcales</taxon>
        <taxon>Micrococcaceae</taxon>
        <taxon>Arthrobacter</taxon>
    </lineage>
</organism>
<feature type="domain" description="Major facilitator superfamily (MFS) profile" evidence="8">
    <location>
        <begin position="33"/>
        <end position="423"/>
    </location>
</feature>
<feature type="transmembrane region" description="Helical" evidence="7">
    <location>
        <begin position="123"/>
        <end position="148"/>
    </location>
</feature>
<keyword evidence="2" id="KW-0813">Transport</keyword>
<dbReference type="InterPro" id="IPR050171">
    <property type="entry name" value="MFS_Transporters"/>
</dbReference>
<proteinExistence type="predicted"/>
<feature type="transmembrane region" description="Helical" evidence="7">
    <location>
        <begin position="98"/>
        <end position="117"/>
    </location>
</feature>
<feature type="transmembrane region" description="Helical" evidence="7">
    <location>
        <begin position="64"/>
        <end position="86"/>
    </location>
</feature>
<accession>A0A9X1SBV8</accession>
<evidence type="ECO:0000256" key="3">
    <source>
        <dbReference type="ARBA" id="ARBA00022475"/>
    </source>
</evidence>
<evidence type="ECO:0000256" key="7">
    <source>
        <dbReference type="SAM" id="Phobius"/>
    </source>
</evidence>
<dbReference type="InterPro" id="IPR036259">
    <property type="entry name" value="MFS_trans_sf"/>
</dbReference>
<dbReference type="Gene3D" id="1.20.1250.20">
    <property type="entry name" value="MFS general substrate transporter like domains"/>
    <property type="match status" value="2"/>
</dbReference>
<keyword evidence="5 7" id="KW-1133">Transmembrane helix</keyword>
<dbReference type="GO" id="GO:0005886">
    <property type="term" value="C:plasma membrane"/>
    <property type="evidence" value="ECO:0007669"/>
    <property type="project" value="UniProtKB-SubCell"/>
</dbReference>
<evidence type="ECO:0000313" key="10">
    <source>
        <dbReference type="Proteomes" id="UP001139158"/>
    </source>
</evidence>
<feature type="transmembrane region" description="Helical" evidence="7">
    <location>
        <begin position="287"/>
        <end position="307"/>
    </location>
</feature>
<comment type="caution">
    <text evidence="9">The sequence shown here is derived from an EMBL/GenBank/DDBJ whole genome shotgun (WGS) entry which is preliminary data.</text>
</comment>
<protein>
    <submittedName>
        <fullName evidence="9">MFS transporter</fullName>
    </submittedName>
</protein>
<dbReference type="InterPro" id="IPR011701">
    <property type="entry name" value="MFS"/>
</dbReference>
<name>A0A9X1SBV8_9MICC</name>
<dbReference type="AlphaFoldDB" id="A0A9X1SBV8"/>
<dbReference type="PROSITE" id="PS50850">
    <property type="entry name" value="MFS"/>
    <property type="match status" value="1"/>
</dbReference>
<feature type="transmembrane region" description="Helical" evidence="7">
    <location>
        <begin position="35"/>
        <end position="58"/>
    </location>
</feature>
<feature type="transmembrane region" description="Helical" evidence="7">
    <location>
        <begin position="400"/>
        <end position="419"/>
    </location>
</feature>
<keyword evidence="6 7" id="KW-0472">Membrane</keyword>
<gene>
    <name evidence="9" type="ORF">LJ757_06845</name>
</gene>
<feature type="transmembrane region" description="Helical" evidence="7">
    <location>
        <begin position="183"/>
        <end position="201"/>
    </location>
</feature>
<dbReference type="SUPFAM" id="SSF103473">
    <property type="entry name" value="MFS general substrate transporter"/>
    <property type="match status" value="1"/>
</dbReference>
<evidence type="ECO:0000256" key="6">
    <source>
        <dbReference type="ARBA" id="ARBA00023136"/>
    </source>
</evidence>
<feature type="transmembrane region" description="Helical" evidence="7">
    <location>
        <begin position="245"/>
        <end position="262"/>
    </location>
</feature>
<dbReference type="RefSeq" id="WP_227895410.1">
    <property type="nucleotide sequence ID" value="NZ_JAJFZV010000005.1"/>
</dbReference>
<dbReference type="EMBL" id="JAJFZV010000005">
    <property type="protein sequence ID" value="MCC3297523.1"/>
    <property type="molecule type" value="Genomic_DNA"/>
</dbReference>
<feature type="transmembrane region" description="Helical" evidence="7">
    <location>
        <begin position="339"/>
        <end position="363"/>
    </location>
</feature>
<keyword evidence="10" id="KW-1185">Reference proteome</keyword>
<dbReference type="PANTHER" id="PTHR23517">
    <property type="entry name" value="RESISTANCE PROTEIN MDTM, PUTATIVE-RELATED-RELATED"/>
    <property type="match status" value="1"/>
</dbReference>